<evidence type="ECO:0000259" key="5">
    <source>
        <dbReference type="SMART" id="SM00363"/>
    </source>
</evidence>
<dbReference type="NCBIfam" id="TIGR00093">
    <property type="entry name" value="pseudouridine synthase"/>
    <property type="match status" value="1"/>
</dbReference>
<comment type="similarity">
    <text evidence="1 4">Belongs to the pseudouridine synthase RsuA family.</text>
</comment>
<dbReference type="Gene3D" id="3.10.290.10">
    <property type="entry name" value="RNA-binding S4 domain"/>
    <property type="match status" value="1"/>
</dbReference>
<dbReference type="RefSeq" id="WP_009533945.1">
    <property type="nucleotide sequence ID" value="NZ_KE148312.1"/>
</dbReference>
<dbReference type="EMBL" id="AFZC02000003">
    <property type="protein sequence ID" value="EHL14228.1"/>
    <property type="molecule type" value="Genomic_DNA"/>
</dbReference>
<dbReference type="InterPro" id="IPR018496">
    <property type="entry name" value="PsdUridine_synth_RsuA/RluB_CS"/>
</dbReference>
<dbReference type="FunFam" id="3.10.290.10:FF:000003">
    <property type="entry name" value="Pseudouridine synthase"/>
    <property type="match status" value="1"/>
</dbReference>
<gene>
    <name evidence="6" type="ORF">HMPREF9625_00071</name>
</gene>
<proteinExistence type="inferred from homology"/>
<feature type="domain" description="RNA-binding S4" evidence="5">
    <location>
        <begin position="1"/>
        <end position="72"/>
    </location>
</feature>
<dbReference type="PROSITE" id="PS50889">
    <property type="entry name" value="S4"/>
    <property type="match status" value="1"/>
</dbReference>
<dbReference type="PROSITE" id="PS01149">
    <property type="entry name" value="PSI_RSU"/>
    <property type="match status" value="1"/>
</dbReference>
<dbReference type="SUPFAM" id="SSF55120">
    <property type="entry name" value="Pseudouridine synthase"/>
    <property type="match status" value="1"/>
</dbReference>
<dbReference type="PANTHER" id="PTHR47683:SF2">
    <property type="entry name" value="RNA-BINDING S4 DOMAIN-CONTAINING PROTEIN"/>
    <property type="match status" value="1"/>
</dbReference>
<evidence type="ECO:0000256" key="4">
    <source>
        <dbReference type="RuleBase" id="RU003887"/>
    </source>
</evidence>
<dbReference type="PATRIC" id="fig|796943.3.peg.79"/>
<dbReference type="InterPro" id="IPR000748">
    <property type="entry name" value="PsdUridine_synth_RsuA/RluB/E/F"/>
</dbReference>
<evidence type="ECO:0000313" key="6">
    <source>
        <dbReference type="EMBL" id="EHL14228.1"/>
    </source>
</evidence>
<name>G9WK31_9FIRM</name>
<dbReference type="InterPro" id="IPR036986">
    <property type="entry name" value="S4_RNA-bd_sf"/>
</dbReference>
<dbReference type="PANTHER" id="PTHR47683">
    <property type="entry name" value="PSEUDOURIDINE SYNTHASE FAMILY PROTEIN-RELATED"/>
    <property type="match status" value="1"/>
</dbReference>
<evidence type="ECO:0000313" key="7">
    <source>
        <dbReference type="Proteomes" id="UP000018461"/>
    </source>
</evidence>
<dbReference type="InterPro" id="IPR050343">
    <property type="entry name" value="RsuA_PseudoU_synthase"/>
</dbReference>
<dbReference type="HOGENOM" id="CLU_024979_1_2_9"/>
<evidence type="ECO:0000256" key="2">
    <source>
        <dbReference type="ARBA" id="ARBA00023235"/>
    </source>
</evidence>
<dbReference type="Gene3D" id="3.30.70.1560">
    <property type="entry name" value="Alpha-L RNA-binding motif"/>
    <property type="match status" value="1"/>
</dbReference>
<keyword evidence="7" id="KW-1185">Reference proteome</keyword>
<dbReference type="SMART" id="SM00363">
    <property type="entry name" value="S4"/>
    <property type="match status" value="1"/>
</dbReference>
<organism evidence="6 7">
    <name type="scientific">Oribacterium parvum ACB1</name>
    <dbReference type="NCBI Taxonomy" id="796943"/>
    <lineage>
        <taxon>Bacteria</taxon>
        <taxon>Bacillati</taxon>
        <taxon>Bacillota</taxon>
        <taxon>Clostridia</taxon>
        <taxon>Lachnospirales</taxon>
        <taxon>Lachnospiraceae</taxon>
        <taxon>Oribacterium</taxon>
    </lineage>
</organism>
<dbReference type="SUPFAM" id="SSF55174">
    <property type="entry name" value="Alpha-L RNA-binding motif"/>
    <property type="match status" value="1"/>
</dbReference>
<dbReference type="EC" id="5.4.99.-" evidence="4"/>
<dbReference type="Pfam" id="PF00849">
    <property type="entry name" value="PseudoU_synth_2"/>
    <property type="match status" value="1"/>
</dbReference>
<accession>G9WK31</accession>
<dbReference type="GO" id="GO:0003723">
    <property type="term" value="F:RNA binding"/>
    <property type="evidence" value="ECO:0007669"/>
    <property type="project" value="UniProtKB-KW"/>
</dbReference>
<dbReference type="CDD" id="cd00165">
    <property type="entry name" value="S4"/>
    <property type="match status" value="1"/>
</dbReference>
<keyword evidence="3" id="KW-0694">RNA-binding</keyword>
<dbReference type="Pfam" id="PF01479">
    <property type="entry name" value="S4"/>
    <property type="match status" value="1"/>
</dbReference>
<dbReference type="AlphaFoldDB" id="G9WK31"/>
<comment type="caution">
    <text evidence="6">The sequence shown here is derived from an EMBL/GenBank/DDBJ whole genome shotgun (WGS) entry which is preliminary data.</text>
</comment>
<dbReference type="Gene3D" id="3.30.70.580">
    <property type="entry name" value="Pseudouridine synthase I, catalytic domain, N-terminal subdomain"/>
    <property type="match status" value="1"/>
</dbReference>
<dbReference type="GO" id="GO:0120159">
    <property type="term" value="F:rRNA pseudouridine synthase activity"/>
    <property type="evidence" value="ECO:0007669"/>
    <property type="project" value="UniProtKB-ARBA"/>
</dbReference>
<evidence type="ECO:0000256" key="1">
    <source>
        <dbReference type="ARBA" id="ARBA00008348"/>
    </source>
</evidence>
<evidence type="ECO:0000256" key="3">
    <source>
        <dbReference type="PROSITE-ProRule" id="PRU00182"/>
    </source>
</evidence>
<protein>
    <recommendedName>
        <fullName evidence="4">Pseudouridine synthase</fullName>
        <ecNumber evidence="4">5.4.99.-</ecNumber>
    </recommendedName>
</protein>
<reference evidence="6" key="2">
    <citation type="submission" date="2013-03" db="EMBL/GenBank/DDBJ databases">
        <title>The Genome Sequence of Oribacterium sp. ACB1.</title>
        <authorList>
            <consortium name="The Broad Institute Genomics Platform"/>
            <consortium name="The Broad Institute Genome Sequencing Center for Infectious Disease"/>
            <person name="Earl A."/>
            <person name="Ward D."/>
            <person name="Feldgarden M."/>
            <person name="Gevers D."/>
            <person name="Sizova M."/>
            <person name="Hazen A."/>
            <person name="Epstein S."/>
            <person name="Walker B."/>
            <person name="Young S."/>
            <person name="Zeng Q."/>
            <person name="Gargeya S."/>
            <person name="Fitzgerald M."/>
            <person name="Haas B."/>
            <person name="Abouelleil A."/>
            <person name="Allen A.W."/>
            <person name="Alvarado L."/>
            <person name="Arachchi H.M."/>
            <person name="Berlin A.M."/>
            <person name="Chapman S.B."/>
            <person name="Gainer-Dewar J."/>
            <person name="Goldberg J."/>
            <person name="Griggs A."/>
            <person name="Gujja S."/>
            <person name="Hansen M."/>
            <person name="Howarth C."/>
            <person name="Imamovic A."/>
            <person name="Ireland A."/>
            <person name="Larimer J."/>
            <person name="McCowan C."/>
            <person name="Murphy C."/>
            <person name="Pearson M."/>
            <person name="Poon T.W."/>
            <person name="Priest M."/>
            <person name="Roberts A."/>
            <person name="Saif S."/>
            <person name="Shea T."/>
            <person name="Sisk P."/>
            <person name="Sykes S."/>
            <person name="Wortman J."/>
            <person name="Nusbaum C."/>
            <person name="Birren B."/>
        </authorList>
    </citation>
    <scope>NUCLEOTIDE SEQUENCE [LARGE SCALE GENOMIC DNA]</scope>
    <source>
        <strain evidence="6">ACB1</strain>
    </source>
</reference>
<dbReference type="InterPro" id="IPR020103">
    <property type="entry name" value="PsdUridine_synth_cat_dom_sf"/>
</dbReference>
<dbReference type="InterPro" id="IPR042092">
    <property type="entry name" value="PsdUridine_s_RsuA/RluB/E/F_cat"/>
</dbReference>
<dbReference type="InterPro" id="IPR002942">
    <property type="entry name" value="S4_RNA-bd"/>
</dbReference>
<dbReference type="InterPro" id="IPR020094">
    <property type="entry name" value="TruA/RsuA/RluB/E/F_N"/>
</dbReference>
<dbReference type="GO" id="GO:0000455">
    <property type="term" value="P:enzyme-directed rRNA pseudouridine synthesis"/>
    <property type="evidence" value="ECO:0007669"/>
    <property type="project" value="UniProtKB-ARBA"/>
</dbReference>
<sequence length="240" mass="27800">MRINKWLSAMGICSRREADRLIAEGKIKINGKLASLGQEISGEEEIELDGKHISGEGEKREKPKEVLLAYYKPRGVICTTGEKDRGKNVIEDIQYPERIYPIGRLDKDSEGLLLLTNQGELVNQINKSRSEKEKEYIVTVEEDITKHFLREMSEGVYLKELERTTKPCIVFQEENIPVTQRKRQFHIILTEGLNRQIRRMCATLGYTVKRLKRVRIMNLTVDGLKPGEYREIRKEELGLK</sequence>
<dbReference type="InterPro" id="IPR006145">
    <property type="entry name" value="PsdUridine_synth_RsuA/RluA"/>
</dbReference>
<dbReference type="STRING" id="796943.HMPREF9625_00071"/>
<keyword evidence="2 4" id="KW-0413">Isomerase</keyword>
<reference evidence="6" key="1">
    <citation type="submission" date="2011-08" db="EMBL/GenBank/DDBJ databases">
        <authorList>
            <consortium name="The Broad Institute Genome Sequencing Platform"/>
            <person name="Earl A."/>
            <person name="Ward D."/>
            <person name="Feldgarden M."/>
            <person name="Gevers D."/>
            <person name="Sizova M."/>
            <person name="Hazen A."/>
            <person name="Epstein S."/>
            <person name="Young S.K."/>
            <person name="Zeng Q."/>
            <person name="Gargeya S."/>
            <person name="Fitzgerald M."/>
            <person name="Haas B."/>
            <person name="Abouelleil A."/>
            <person name="Alvarado L."/>
            <person name="Arachchi H.M."/>
            <person name="Berlin A."/>
            <person name="Brown A."/>
            <person name="Chapman S.B."/>
            <person name="Chen Z."/>
            <person name="Dunbar C."/>
            <person name="Freedman E."/>
            <person name="Gearin G."/>
            <person name="Gellesch M."/>
            <person name="Goldberg J."/>
            <person name="Griggs A."/>
            <person name="Gujja S."/>
            <person name="Heiman D."/>
            <person name="Howarth C."/>
            <person name="Larson L."/>
            <person name="Lui A."/>
            <person name="MacDonald P.J.P."/>
            <person name="Montmayeur A."/>
            <person name="Murphy C."/>
            <person name="Neiman D."/>
            <person name="Pearson M."/>
            <person name="Priest M."/>
            <person name="Roberts A."/>
            <person name="Saif S."/>
            <person name="Shea T."/>
            <person name="Shenoy N."/>
            <person name="Sisk P."/>
            <person name="Stolte C."/>
            <person name="Sykes S."/>
            <person name="Wortman J."/>
            <person name="Nusbaum C."/>
            <person name="Birren B."/>
        </authorList>
    </citation>
    <scope>NUCLEOTIDE SEQUENCE</scope>
    <source>
        <strain evidence="6">ACB1</strain>
    </source>
</reference>
<dbReference type="Proteomes" id="UP000018461">
    <property type="component" value="Unassembled WGS sequence"/>
</dbReference>